<evidence type="ECO:0000313" key="1">
    <source>
        <dbReference type="EMBL" id="ABY21958.1"/>
    </source>
</evidence>
<dbReference type="EMBL" id="CP000910">
    <property type="protein sequence ID" value="ABY21958.1"/>
    <property type="molecule type" value="Genomic_DNA"/>
</dbReference>
<dbReference type="HOGENOM" id="CLU_2094855_0_0_11"/>
<accession>A9WLJ8</accession>
<dbReference type="Proteomes" id="UP000002007">
    <property type="component" value="Chromosome"/>
</dbReference>
<keyword evidence="2" id="KW-1185">Reference proteome</keyword>
<dbReference type="STRING" id="288705.RSal33209_0202"/>
<protein>
    <submittedName>
        <fullName evidence="1">Uncharacterized protein</fullName>
    </submittedName>
</protein>
<evidence type="ECO:0000313" key="2">
    <source>
        <dbReference type="Proteomes" id="UP000002007"/>
    </source>
</evidence>
<sequence length="116" mass="12934">MFKGGSDEEATWRATRQTRRVRALPEGTPVSGIRFVLPAVEVNLGTVAFLYDGEWRSFWVAKPTSLLNALANAVRPSRWDGERLTLTVTVARTGLRNGQEMEFSLAPTQDSQPTLR</sequence>
<reference evidence="2" key="1">
    <citation type="journal article" date="2008" name="J. Bacteriol.">
        <title>Genome sequence of the fish pathogen Renibacterium salmoninarum suggests reductive evolution away from an environmental Arthrobacter ancestor.</title>
        <authorList>
            <person name="Wiens G.D."/>
            <person name="Rockey D.D."/>
            <person name="Wu Z."/>
            <person name="Chang J."/>
            <person name="Levy R."/>
            <person name="Crane S."/>
            <person name="Chen D.S."/>
            <person name="Capri G.R."/>
            <person name="Burnett J.R."/>
            <person name="Sudheesh P.S."/>
            <person name="Schipma M.J."/>
            <person name="Burd H."/>
            <person name="Bhattacharyya A."/>
            <person name="Rhodes L.D."/>
            <person name="Kaul R."/>
            <person name="Strom M.S."/>
        </authorList>
    </citation>
    <scope>NUCLEOTIDE SEQUENCE [LARGE SCALE GENOMIC DNA]</scope>
    <source>
        <strain evidence="2">ATCC 33209 / DSM 20767 / JCM 11484 / NBRC 15589 / NCIMB 2235</strain>
    </source>
</reference>
<dbReference type="AlphaFoldDB" id="A9WLJ8"/>
<dbReference type="KEGG" id="rsa:RSal33209_0202"/>
<proteinExistence type="predicted"/>
<dbReference type="eggNOG" id="ENOG5032610">
    <property type="taxonomic scope" value="Bacteria"/>
</dbReference>
<name>A9WLJ8_RENSM</name>
<organism evidence="1 2">
    <name type="scientific">Renibacterium salmoninarum (strain ATCC 33209 / DSM 20767 / JCM 11484 / NBRC 15589 / NCIMB 2235)</name>
    <dbReference type="NCBI Taxonomy" id="288705"/>
    <lineage>
        <taxon>Bacteria</taxon>
        <taxon>Bacillati</taxon>
        <taxon>Actinomycetota</taxon>
        <taxon>Actinomycetes</taxon>
        <taxon>Micrococcales</taxon>
        <taxon>Micrococcaceae</taxon>
        <taxon>Renibacterium</taxon>
    </lineage>
</organism>
<gene>
    <name evidence="1" type="ordered locus">RSal33209_0202</name>
</gene>